<accession>A0AAN1MAS4</accession>
<evidence type="ECO:0000256" key="1">
    <source>
        <dbReference type="SAM" id="MobiDB-lite"/>
    </source>
</evidence>
<keyword evidence="3" id="KW-0614">Plasmid</keyword>
<evidence type="ECO:0000313" key="3">
    <source>
        <dbReference type="EMBL" id="AUK04241.1"/>
    </source>
</evidence>
<organism evidence="3 4">
    <name type="scientific">Escherichia coli</name>
    <dbReference type="NCBI Taxonomy" id="562"/>
    <lineage>
        <taxon>Bacteria</taxon>
        <taxon>Pseudomonadati</taxon>
        <taxon>Pseudomonadota</taxon>
        <taxon>Gammaproteobacteria</taxon>
        <taxon>Enterobacterales</taxon>
        <taxon>Enterobacteriaceae</taxon>
        <taxon>Escherichia</taxon>
    </lineage>
</organism>
<proteinExistence type="predicted"/>
<feature type="domain" description="MHD" evidence="2">
    <location>
        <begin position="2695"/>
        <end position="2973"/>
    </location>
</feature>
<sequence>MKTVNVNDFNSNNFHIDNLKASGFDVIITDIKGEVIRIADALPELLLGNIKLKYANGQYVEISDILKSIDASKLGLDVAVLGGLIEGSDIKGEQTGTNSPSTKDTVDSDKKQLNELLAENQKLKEKLAEEEKQPGAEKIEVTSEPVQTVSTELNEQSQIQDQPAPVNSQKKKRPLEEGGGSSSSGATQTENDNSRQQENEASLGTTIPLSAELKKESDTGIAGDNITADSQPVFTGKTAPLAEVLLTIGGSTYTTTAGVDGSWNITVSNPLPEGSNTYTVSASTSSGVTGILQGGLIIDTQAQEITVALDNISDTGAKGDFITQVQTPTLTGTAEAEATLVLEIGGHRYTFDADASGRWSFTLPDALGEGEHHYTLTSTDKAGNSTVTQGELTVDMTGPQLSQQLDISNNVLTGNVLGNNQPTLSGSTEPGLTVTVTVGDKIYQVVADDNGNWSFTVPVALENKTWDYTVTATDAAGNQTSIKDQFTINYQESVVTLPLTGGLDVDSDSGVTGDKITSVNKPVFSGTTAPGALVTVSIAGKDYAATADENGNWKVEVTDTLLDGLHDYTITATGANGETGILQGGLIIDTQAQEITVALDNISDTGAKGDFITQVQTPTLTGTAEAEATLVLEIGGHRYTFDADASGRWSFTLPDALGEGEHHYTLTSTDKAGNSTVTQGELTVDMTGPQLSQQLDISNNVLTGNVLGNNQPTLSGSTEPGLTVTVTVGDKIYQVVADDNGNWSFTVPVALENKTWDYTVTATDAAGNQTSIKDQFTINYQESVVTLPLTGGLDVDSDSGVTGDKITSVNKPVFSGTTAPGALVTVSIAGKDYAATADENGNWKVEVTDTLLDGLHDYTITATGANGETGILQGGLIIDTQAQEITVALDNISDTGAKGDFITQVQTPTLTGTAEAEATLVLEIGGHRYTFDADASGRWSFTLPDALGEGEHHYTLTSTDKAGNSTVTQGELTVDMTGPQLSQQLDISNNVLTGNVLGNNQPTLSGSTEPGLTVTVTVGDKIYQVVADDNGNWSFTVPVALENKTWDYTVTATDAAGNQTSIKDQFTINYQESVVTLPLTGGLDVDSDSGVTGDKITSVNKPVFSGTTAPGALVTVSIAGKDYAATADENGNWKVEVTDTLLDGLHDYTITATGANGETGILQGGLIIDTQAQEITVALDNISDTGAKGDFITQVQTPTLTGTAEAEATLVLEIGGHRYTFDADASGRWSFTLPDALGEGEHHYTLTSTDKAGNSTVTQGELTVDMTGPQLSQQLDISNNVLTGNVLGNNQPTLSGSTEPGLTVTVTVGDKIYQVVADDNGNWSFTVPVALENKTWDYTVTATDAAGNQTSIKDQFTINYQESVVTLPLTGGLDVDSDSGVTGDKITSVNKPVFSGTTAPGALVTVSIAGKDYAATADENGNWKVEVTDTLLDGLHDYTITATGANGETGILQGGLIIDTQAQEITVALDNISDTGAKGDFITQVQTPTLTGTAEAEATLVLEIGGHRYTFDADASGRWSFTLPDALGEGEHHYTLTSTDKAGNSTVTQGELTVDMTGPQLSQQLDISNNVLTGNVLGNNQPTLSGSTEPGLTVTVTVGDKIYQVVADDNGNWSFTVPVALENKTWDYTVTATDAAGNQTSIKDQFTINYQESVVTLPLTGGLDVDSDSGVTGDKITSVNKPVFSGTTVPGALVTVSIAGKDYAATADENGNWKVEVTDTLLDGLHDYTITATGANGETGILQGGLIIDTQAQEITVALDNISDTGAKGDFITQVQTPTLTGTAEAEATLVLEIGGHRYTFDADASGRWSFTLPDALGEGEHHYTLTSTDKAGNSTVTQGELTVDMTGPQLSQQLDISNNVLTGNVLGNNQPTLSGSTEPGLTVTVTVGDKIYQVVADDNGNWSFTVPVALENKTWDYTVTATDAAGNQTSIKDQFTINYQESVVTLPLTGGLDVDSDSGVTGDKITSVNKPVFSGTTAPGALVTVSIAGKDYAATADENGNWKVEVTDTLLDGLHDYTITATGANGETGTVNSYLTVDTELPLTEIQIDAASDSGVKGDKITNVNQPLLTGTTEPNAIVKVVIQGVEYETKADSSGQWNVQVSVPLSEGNNSYTVTVTDAAGNSSSTIGELILDTTGPSLSGIKFSDGYDDRYSNTYTPTISGWAEAGSTVYIQIGSRQYSVTVPSNRQWQFKVPAGFITVGNPHQYITFIAEDSAGNKTQQTIKFFFITDKPVITADISVNTDTDIVGDKITSNNRPTLTGTIECKGQTATQIAKAKVSITINGKVYENISVNSDGKWTFALPDELANGNTYNYTVTVKDFVGNTNTYQSYVTISTLSGSLAADSITGLGSDQVTSDVTPTLSGKANAGSTLTILINNKSYKITVEANGQWSFDIPDTLGDGKYDYKITESTTDGKTNTFSGHFVVDTKAPQTLSAGLEEHASGAVNISNRPDLTLKGKTEALALVTIVVAGVTYQTFANEKGEWSYTFDQNAFSIKTPYTYTVTASDAAGNKTTITGNFTIDTITVSADIDDTTNSGNTSDNITNNANPKITGVTAPDATITLMINGKTYKTIADSSGYWSITIDDTLSDNTYSYTVTAEKDGKVNYATGSIVIDTSSLTPTHGLDSNSDSGVKNDYITNISTPTLTGKAEAGATITVTLNGTSYTTIAADDGTWSLVVNLQEGVNRYTVMAEDKAGNMSEVVEGEVTLDSQAPATTSGLVNEDNSGDVMDTITNVSTPSLMGTTEPGVTVTVDINNHVYTTIAGEDGSWTIQIVDPLNEGRNEYTVTVEDIAGNQSQMKGDITLDTRAPIISEVKISASYDDDSNGVTETSKPTIEGKVDENDVEMTISFSEDGPKYPVNINSDGTWSYQHSEDFTPGKYEFTLEVTDKAGNTSSSSGTFEVVSPGAAPLPFEDVEDTAPVEFEGITQAGSHVQLSVGDEVYSTFANDSGKWAIASQNYSHGNYDYRIQITTPSGDIFADKGEITVAEERSIMEKTTNNHESSEASSFFINDFDAATELSSSEETL</sequence>
<dbReference type="PROSITE" id="PS51072">
    <property type="entry name" value="MHD"/>
    <property type="match status" value="1"/>
</dbReference>
<dbReference type="InterPro" id="IPR028565">
    <property type="entry name" value="MHD"/>
</dbReference>
<name>A0AAN1MAS4_ECOLX</name>
<evidence type="ECO:0000313" key="4">
    <source>
        <dbReference type="Proteomes" id="UP000234238"/>
    </source>
</evidence>
<reference evidence="3 4" key="1">
    <citation type="submission" date="2017-10" db="EMBL/GenBank/DDBJ databases">
        <title>mcr-1 positive E.coli isolates in China.</title>
        <authorList>
            <person name="Li B."/>
            <person name="Wang X."/>
        </authorList>
    </citation>
    <scope>NUCLEOTIDE SEQUENCE [LARGE SCALE GENOMIC DNA]</scope>
    <source>
        <strain evidence="3 4">14EC029</strain>
        <plasmid evidence="4">p14ec029d</plasmid>
    </source>
</reference>
<dbReference type="Pfam" id="PF19077">
    <property type="entry name" value="Big_13"/>
    <property type="match status" value="26"/>
</dbReference>
<dbReference type="NCBIfam" id="NF033510">
    <property type="entry name" value="Ca_tandemer"/>
    <property type="match status" value="28"/>
</dbReference>
<dbReference type="Proteomes" id="UP000234238">
    <property type="component" value="Plasmid p14EC029d"/>
</dbReference>
<gene>
    <name evidence="3" type="ORF">CR538_28830</name>
</gene>
<feature type="region of interest" description="Disordered" evidence="1">
    <location>
        <begin position="89"/>
        <end position="109"/>
    </location>
</feature>
<feature type="compositionally biased region" description="Polar residues" evidence="1">
    <location>
        <begin position="94"/>
        <end position="103"/>
    </location>
</feature>
<dbReference type="Gene3D" id="2.60.40.10">
    <property type="entry name" value="Immunoglobulins"/>
    <property type="match status" value="28"/>
</dbReference>
<dbReference type="EMBL" id="CP024145">
    <property type="protein sequence ID" value="AUK04241.1"/>
    <property type="molecule type" value="Genomic_DNA"/>
</dbReference>
<feature type="region of interest" description="Disordered" evidence="1">
    <location>
        <begin position="127"/>
        <end position="211"/>
    </location>
</feature>
<dbReference type="InterPro" id="IPR013783">
    <property type="entry name" value="Ig-like_fold"/>
</dbReference>
<dbReference type="InterPro" id="IPR044016">
    <property type="entry name" value="Big_13"/>
</dbReference>
<evidence type="ECO:0000259" key="2">
    <source>
        <dbReference type="PROSITE" id="PS51072"/>
    </source>
</evidence>
<protein>
    <recommendedName>
        <fullName evidence="2">MHD domain-containing protein</fullName>
    </recommendedName>
</protein>
<feature type="compositionally biased region" description="Basic and acidic residues" evidence="1">
    <location>
        <begin position="127"/>
        <end position="141"/>
    </location>
</feature>
<feature type="compositionally biased region" description="Polar residues" evidence="1">
    <location>
        <begin position="144"/>
        <end position="168"/>
    </location>
</feature>
<geneLocation type="plasmid" evidence="4">
    <name>p14ec029d</name>
</geneLocation>
<feature type="compositionally biased region" description="Polar residues" evidence="1">
    <location>
        <begin position="199"/>
        <end position="208"/>
    </location>
</feature>